<dbReference type="PANTHER" id="PTHR43712:SF1">
    <property type="entry name" value="HYPOTHETICAL O-METHYLTRANSFERASE (EUROFUNG)-RELATED"/>
    <property type="match status" value="1"/>
</dbReference>
<dbReference type="OrthoDB" id="1535081at2759"/>
<dbReference type="InterPro" id="IPR036388">
    <property type="entry name" value="WH-like_DNA-bd_sf"/>
</dbReference>
<dbReference type="InterPro" id="IPR016461">
    <property type="entry name" value="COMT-like"/>
</dbReference>
<dbReference type="EMBL" id="MSFO01000001">
    <property type="protein sequence ID" value="PLB53889.1"/>
    <property type="molecule type" value="Genomic_DNA"/>
</dbReference>
<evidence type="ECO:0000313" key="8">
    <source>
        <dbReference type="Proteomes" id="UP000234275"/>
    </source>
</evidence>
<dbReference type="Gene3D" id="3.40.50.150">
    <property type="entry name" value="Vaccinia Virus protein VP39"/>
    <property type="match status" value="1"/>
</dbReference>
<dbReference type="GO" id="GO:0044550">
    <property type="term" value="P:secondary metabolite biosynthetic process"/>
    <property type="evidence" value="ECO:0007669"/>
    <property type="project" value="UniProtKB-ARBA"/>
</dbReference>
<dbReference type="GO" id="GO:0008171">
    <property type="term" value="F:O-methyltransferase activity"/>
    <property type="evidence" value="ECO:0007669"/>
    <property type="project" value="InterPro"/>
</dbReference>
<dbReference type="GeneID" id="36551142"/>
<evidence type="ECO:0000256" key="1">
    <source>
        <dbReference type="ARBA" id="ARBA00022603"/>
    </source>
</evidence>
<name>A0A2I2GM05_9EURO</name>
<dbReference type="GO" id="GO:0046983">
    <property type="term" value="F:protein dimerization activity"/>
    <property type="evidence" value="ECO:0007669"/>
    <property type="project" value="InterPro"/>
</dbReference>
<feature type="domain" description="O-methyltransferase dimerisation" evidence="6">
    <location>
        <begin position="62"/>
        <end position="137"/>
    </location>
</feature>
<dbReference type="Gene3D" id="1.10.10.10">
    <property type="entry name" value="Winged helix-like DNA-binding domain superfamily/Winged helix DNA-binding domain"/>
    <property type="match status" value="1"/>
</dbReference>
<dbReference type="InterPro" id="IPR001077">
    <property type="entry name" value="COMT_C"/>
</dbReference>
<dbReference type="RefSeq" id="XP_024709191.1">
    <property type="nucleotide sequence ID" value="XM_024843442.1"/>
</dbReference>
<dbReference type="SUPFAM" id="SSF53335">
    <property type="entry name" value="S-adenosyl-L-methionine-dependent methyltransferases"/>
    <property type="match status" value="1"/>
</dbReference>
<evidence type="ECO:0000259" key="6">
    <source>
        <dbReference type="Pfam" id="PF08100"/>
    </source>
</evidence>
<evidence type="ECO:0000259" key="5">
    <source>
        <dbReference type="Pfam" id="PF00891"/>
    </source>
</evidence>
<dbReference type="InterPro" id="IPR029063">
    <property type="entry name" value="SAM-dependent_MTases_sf"/>
</dbReference>
<dbReference type="SUPFAM" id="SSF46785">
    <property type="entry name" value="Winged helix' DNA-binding domain"/>
    <property type="match status" value="1"/>
</dbReference>
<reference evidence="7 8" key="1">
    <citation type="submission" date="2016-12" db="EMBL/GenBank/DDBJ databases">
        <title>The genomes of Aspergillus section Nigri reveals drivers in fungal speciation.</title>
        <authorList>
            <consortium name="DOE Joint Genome Institute"/>
            <person name="Vesth T.C."/>
            <person name="Nybo J."/>
            <person name="Theobald S."/>
            <person name="Brandl J."/>
            <person name="Frisvad J.C."/>
            <person name="Nielsen K.F."/>
            <person name="Lyhne E.K."/>
            <person name="Kogle M.E."/>
            <person name="Kuo A."/>
            <person name="Riley R."/>
            <person name="Clum A."/>
            <person name="Nolan M."/>
            <person name="Lipzen A."/>
            <person name="Salamov A."/>
            <person name="Henrissat B."/>
            <person name="Wiebenga A."/>
            <person name="De Vries R.P."/>
            <person name="Grigoriev I.V."/>
            <person name="Mortensen U.H."/>
            <person name="Andersen M.R."/>
            <person name="Baker S.E."/>
        </authorList>
    </citation>
    <scope>NUCLEOTIDE SEQUENCE [LARGE SCALE GENOMIC DNA]</scope>
    <source>
        <strain evidence="7 8">IBT 23096</strain>
    </source>
</reference>
<dbReference type="PANTHER" id="PTHR43712">
    <property type="entry name" value="PUTATIVE (AFU_ORTHOLOGUE AFUA_4G14580)-RELATED"/>
    <property type="match status" value="1"/>
</dbReference>
<gene>
    <name evidence="7" type="ORF">P170DRAFT_344090</name>
</gene>
<dbReference type="PIRSF" id="PIRSF005739">
    <property type="entry name" value="O-mtase"/>
    <property type="match status" value="1"/>
</dbReference>
<feature type="domain" description="O-methyltransferase C-terminal" evidence="5">
    <location>
        <begin position="233"/>
        <end position="380"/>
    </location>
</feature>
<dbReference type="GO" id="GO:0032259">
    <property type="term" value="P:methylation"/>
    <property type="evidence" value="ECO:0007669"/>
    <property type="project" value="UniProtKB-KW"/>
</dbReference>
<keyword evidence="2 7" id="KW-0808">Transferase</keyword>
<evidence type="ECO:0000256" key="3">
    <source>
        <dbReference type="ARBA" id="ARBA00022691"/>
    </source>
</evidence>
<dbReference type="PROSITE" id="PS51683">
    <property type="entry name" value="SAM_OMT_II"/>
    <property type="match status" value="1"/>
</dbReference>
<keyword evidence="1 7" id="KW-0489">Methyltransferase</keyword>
<comment type="caution">
    <text evidence="7">The sequence shown here is derived from an EMBL/GenBank/DDBJ whole genome shotgun (WGS) entry which is preliminary data.</text>
</comment>
<dbReference type="VEuPathDB" id="FungiDB:P170DRAFT_344090"/>
<evidence type="ECO:0000256" key="2">
    <source>
        <dbReference type="ARBA" id="ARBA00022679"/>
    </source>
</evidence>
<dbReference type="AlphaFoldDB" id="A0A2I2GM05"/>
<sequence>MSTEEFTAISALCPKVMRSIDEYQNTAKESDRLSALEQVNKLARALEKPGFAVYKIFFSVRLFQCPAIPMAVKTAADLGIFTALSATTSFVTCDQLAASQNADEALVDRIMRVLVCNGFASERGPREYTPTKLSKQMTDKMSLSIMDAMFVDFFPIIQKTPDFFKQTGYKNPEDPKRGPLQYAYNTPLSCWDWLAQNPEAMDRFNTFMEGHRADAPHWADWFPVKERLIDGAVSDRPLVVDVAGGRGHDLAGLKERIPVLPGDLVLEELPAVIDDIHTLDESIRRVKYDFFKPQPIKGARAYYFKHIMHDWSDENCRRILKHTINAMERGYSKVLIEDHVVPDQNAGPMETLLDMIVMTWCPGNERTRTQWTELLGSVGLSITKIWLPDGLTSGIIEAELRDLTGHGTR</sequence>
<evidence type="ECO:0000256" key="4">
    <source>
        <dbReference type="PIRSR" id="PIRSR005739-1"/>
    </source>
</evidence>
<dbReference type="InterPro" id="IPR012967">
    <property type="entry name" value="COMT_dimerisation"/>
</dbReference>
<dbReference type="Proteomes" id="UP000234275">
    <property type="component" value="Unassembled WGS sequence"/>
</dbReference>
<dbReference type="InterPro" id="IPR036390">
    <property type="entry name" value="WH_DNA-bd_sf"/>
</dbReference>
<accession>A0A2I2GM05</accession>
<feature type="active site" description="Proton acceptor" evidence="4">
    <location>
        <position position="309"/>
    </location>
</feature>
<dbReference type="Pfam" id="PF00891">
    <property type="entry name" value="Methyltransf_2"/>
    <property type="match status" value="1"/>
</dbReference>
<evidence type="ECO:0000313" key="7">
    <source>
        <dbReference type="EMBL" id="PLB53889.1"/>
    </source>
</evidence>
<dbReference type="Pfam" id="PF08100">
    <property type="entry name" value="Dimerisation"/>
    <property type="match status" value="1"/>
</dbReference>
<keyword evidence="8" id="KW-1185">Reference proteome</keyword>
<protein>
    <submittedName>
        <fullName evidence="7">S-adenosyl-L-methionine-dependent methyltransferase</fullName>
    </submittedName>
</protein>
<proteinExistence type="predicted"/>
<organism evidence="7 8">
    <name type="scientific">Aspergillus steynii IBT 23096</name>
    <dbReference type="NCBI Taxonomy" id="1392250"/>
    <lineage>
        <taxon>Eukaryota</taxon>
        <taxon>Fungi</taxon>
        <taxon>Dikarya</taxon>
        <taxon>Ascomycota</taxon>
        <taxon>Pezizomycotina</taxon>
        <taxon>Eurotiomycetes</taxon>
        <taxon>Eurotiomycetidae</taxon>
        <taxon>Eurotiales</taxon>
        <taxon>Aspergillaceae</taxon>
        <taxon>Aspergillus</taxon>
        <taxon>Aspergillus subgen. Circumdati</taxon>
    </lineage>
</organism>
<keyword evidence="3" id="KW-0949">S-adenosyl-L-methionine</keyword>